<dbReference type="Proteomes" id="UP000646053">
    <property type="component" value="Unassembled WGS sequence"/>
</dbReference>
<name>A0A8J7Z389_9CYAN</name>
<evidence type="ECO:0000256" key="1">
    <source>
        <dbReference type="ARBA" id="ARBA00005395"/>
    </source>
</evidence>
<dbReference type="Gene3D" id="3.40.630.30">
    <property type="match status" value="1"/>
</dbReference>
<organism evidence="7 8">
    <name type="scientific">Myxacorys almedinensis A</name>
    <dbReference type="NCBI Taxonomy" id="2690445"/>
    <lineage>
        <taxon>Bacteria</taxon>
        <taxon>Bacillati</taxon>
        <taxon>Cyanobacteriota</taxon>
        <taxon>Cyanophyceae</taxon>
        <taxon>Leptolyngbyales</taxon>
        <taxon>Leptolyngbyaceae</taxon>
        <taxon>Myxacorys</taxon>
        <taxon>Myxacorys almedinensis</taxon>
    </lineage>
</organism>
<dbReference type="PANTHER" id="PTHR43420">
    <property type="entry name" value="ACETYLTRANSFERASE"/>
    <property type="match status" value="1"/>
</dbReference>
<gene>
    <name evidence="7" type="primary">rimI</name>
    <name evidence="7" type="ORF">GS601_16795</name>
</gene>
<evidence type="ECO:0000256" key="2">
    <source>
        <dbReference type="ARBA" id="ARBA00022490"/>
    </source>
</evidence>
<evidence type="ECO:0000313" key="8">
    <source>
        <dbReference type="Proteomes" id="UP000646053"/>
    </source>
</evidence>
<proteinExistence type="inferred from homology"/>
<keyword evidence="7" id="KW-0687">Ribonucleoprotein</keyword>
<accession>A0A8J7Z389</accession>
<dbReference type="EMBL" id="WVIE01000021">
    <property type="protein sequence ID" value="NDJ18924.1"/>
    <property type="molecule type" value="Genomic_DNA"/>
</dbReference>
<dbReference type="Pfam" id="PF00583">
    <property type="entry name" value="Acetyltransf_1"/>
    <property type="match status" value="1"/>
</dbReference>
<dbReference type="AlphaFoldDB" id="A0A8J7Z389"/>
<keyword evidence="7" id="KW-0689">Ribosomal protein</keyword>
<feature type="region of interest" description="Disordered" evidence="5">
    <location>
        <begin position="45"/>
        <end position="69"/>
    </location>
</feature>
<dbReference type="SUPFAM" id="SSF55729">
    <property type="entry name" value="Acyl-CoA N-acyltransferases (Nat)"/>
    <property type="match status" value="1"/>
</dbReference>
<sequence length="219" mass="23959">MLPSALELDQLCFGGLWTLDGYQKELDSPNSDLLAIVLAPPADETELTNADESQATSPKSNLPSIHPSAPSVTPSAATACLIGLGCSWAILDEAHITILGVHPSYQRRGLGHLMLCALLDRARHRQMARATLEVRISNQSALALYQKFEFQGAGRRKAYYTDTGEDALILWRGGLQTPQFSALLAAQWAETQHRLVWQDWALHLLLPVSIVQTSTLTCS</sequence>
<protein>
    <submittedName>
        <fullName evidence="7">Ribosomal protein S18-alanine N-acetyltransferase</fullName>
    </submittedName>
</protein>
<reference evidence="7" key="1">
    <citation type="submission" date="2019-12" db="EMBL/GenBank/DDBJ databases">
        <title>High-Quality draft genome sequences of three cyanobacteria isolated from the limestone walls of the Old Cathedral of Coimbra.</title>
        <authorList>
            <person name="Tiago I."/>
            <person name="Soares F."/>
            <person name="Portugal A."/>
        </authorList>
    </citation>
    <scope>NUCLEOTIDE SEQUENCE</scope>
    <source>
        <strain evidence="7">A</strain>
    </source>
</reference>
<dbReference type="InterPro" id="IPR000182">
    <property type="entry name" value="GNAT_dom"/>
</dbReference>
<keyword evidence="4" id="KW-0012">Acyltransferase</keyword>
<dbReference type="InterPro" id="IPR016181">
    <property type="entry name" value="Acyl_CoA_acyltransferase"/>
</dbReference>
<keyword evidence="2" id="KW-0963">Cytoplasm</keyword>
<comment type="caution">
    <text evidence="7">The sequence shown here is derived from an EMBL/GenBank/DDBJ whole genome shotgun (WGS) entry which is preliminary data.</text>
</comment>
<dbReference type="PANTHER" id="PTHR43420:SF44">
    <property type="entry name" value="ACETYLTRANSFERASE YPEA"/>
    <property type="match status" value="1"/>
</dbReference>
<dbReference type="InterPro" id="IPR006464">
    <property type="entry name" value="AcTrfase_RimI/Ard1"/>
</dbReference>
<dbReference type="PROSITE" id="PS51186">
    <property type="entry name" value="GNAT"/>
    <property type="match status" value="1"/>
</dbReference>
<evidence type="ECO:0000256" key="4">
    <source>
        <dbReference type="ARBA" id="ARBA00023315"/>
    </source>
</evidence>
<dbReference type="NCBIfam" id="TIGR01575">
    <property type="entry name" value="rimI"/>
    <property type="match status" value="1"/>
</dbReference>
<dbReference type="CDD" id="cd04301">
    <property type="entry name" value="NAT_SF"/>
    <property type="match status" value="1"/>
</dbReference>
<evidence type="ECO:0000259" key="6">
    <source>
        <dbReference type="PROSITE" id="PS51186"/>
    </source>
</evidence>
<feature type="domain" description="N-acetyltransferase" evidence="6">
    <location>
        <begin position="34"/>
        <end position="173"/>
    </location>
</feature>
<keyword evidence="3" id="KW-0808">Transferase</keyword>
<dbReference type="GO" id="GO:0005840">
    <property type="term" value="C:ribosome"/>
    <property type="evidence" value="ECO:0007669"/>
    <property type="project" value="UniProtKB-KW"/>
</dbReference>
<evidence type="ECO:0000256" key="5">
    <source>
        <dbReference type="SAM" id="MobiDB-lite"/>
    </source>
</evidence>
<keyword evidence="8" id="KW-1185">Reference proteome</keyword>
<comment type="similarity">
    <text evidence="1">Belongs to the acetyltransferase family. RimI subfamily.</text>
</comment>
<dbReference type="GO" id="GO:0008080">
    <property type="term" value="F:N-acetyltransferase activity"/>
    <property type="evidence" value="ECO:0007669"/>
    <property type="project" value="InterPro"/>
</dbReference>
<evidence type="ECO:0000256" key="3">
    <source>
        <dbReference type="ARBA" id="ARBA00022679"/>
    </source>
</evidence>
<evidence type="ECO:0000313" key="7">
    <source>
        <dbReference type="EMBL" id="NDJ18924.1"/>
    </source>
</evidence>
<feature type="compositionally biased region" description="Polar residues" evidence="5">
    <location>
        <begin position="47"/>
        <end position="63"/>
    </location>
</feature>
<dbReference type="InterPro" id="IPR050680">
    <property type="entry name" value="YpeA/RimI_acetyltransf"/>
</dbReference>